<dbReference type="InterPro" id="IPR036383">
    <property type="entry name" value="TSP1_rpt_sf"/>
</dbReference>
<comment type="caution">
    <text evidence="3">Lacks conserved residue(s) required for the propagation of feature annotation.</text>
</comment>
<dbReference type="PROSITE" id="PS01186">
    <property type="entry name" value="EGF_2"/>
    <property type="match status" value="1"/>
</dbReference>
<name>A0A210PS15_MIZYE</name>
<dbReference type="OrthoDB" id="6077660at2759"/>
<keyword evidence="7" id="KW-1185">Reference proteome</keyword>
<dbReference type="SMART" id="SM00181">
    <property type="entry name" value="EGF"/>
    <property type="match status" value="1"/>
</dbReference>
<dbReference type="AlphaFoldDB" id="A0A210PS15"/>
<dbReference type="SMART" id="SM00179">
    <property type="entry name" value="EGF_CA"/>
    <property type="match status" value="1"/>
</dbReference>
<dbReference type="EMBL" id="NEDP02005537">
    <property type="protein sequence ID" value="OWF39236.1"/>
    <property type="molecule type" value="Genomic_DNA"/>
</dbReference>
<evidence type="ECO:0000256" key="2">
    <source>
        <dbReference type="ARBA" id="ARBA00023157"/>
    </source>
</evidence>
<comment type="caution">
    <text evidence="6">The sequence shown here is derived from an EMBL/GenBank/DDBJ whole genome shotgun (WGS) entry which is preliminary data.</text>
</comment>
<dbReference type="SMART" id="SM00209">
    <property type="entry name" value="TSP1"/>
    <property type="match status" value="4"/>
</dbReference>
<evidence type="ECO:0000313" key="7">
    <source>
        <dbReference type="Proteomes" id="UP000242188"/>
    </source>
</evidence>
<dbReference type="InterPro" id="IPR000742">
    <property type="entry name" value="EGF"/>
</dbReference>
<dbReference type="Proteomes" id="UP000242188">
    <property type="component" value="Unassembled WGS sequence"/>
</dbReference>
<dbReference type="PROSITE" id="PS00022">
    <property type="entry name" value="EGF_1"/>
    <property type="match status" value="1"/>
</dbReference>
<dbReference type="Gene3D" id="2.10.25.10">
    <property type="entry name" value="Laminin"/>
    <property type="match status" value="1"/>
</dbReference>
<dbReference type="PANTHER" id="PTHR22906:SF53">
    <property type="entry name" value="HEMICENTIN-1"/>
    <property type="match status" value="1"/>
</dbReference>
<feature type="disulfide bond" evidence="3">
    <location>
        <begin position="625"/>
        <end position="634"/>
    </location>
</feature>
<evidence type="ECO:0000313" key="6">
    <source>
        <dbReference type="EMBL" id="OWF39236.1"/>
    </source>
</evidence>
<feature type="chain" id="PRO_5013324220" evidence="4">
    <location>
        <begin position="18"/>
        <end position="887"/>
    </location>
</feature>
<dbReference type="Pfam" id="PF00090">
    <property type="entry name" value="TSP_1"/>
    <property type="match status" value="4"/>
</dbReference>
<feature type="signal peptide" evidence="4">
    <location>
        <begin position="1"/>
        <end position="17"/>
    </location>
</feature>
<dbReference type="GO" id="GO:0005509">
    <property type="term" value="F:calcium ion binding"/>
    <property type="evidence" value="ECO:0007669"/>
    <property type="project" value="InterPro"/>
</dbReference>
<dbReference type="PANTHER" id="PTHR22906">
    <property type="entry name" value="PROPERDIN"/>
    <property type="match status" value="1"/>
</dbReference>
<dbReference type="SUPFAM" id="SSF82895">
    <property type="entry name" value="TSP-1 type 1 repeat"/>
    <property type="match status" value="4"/>
</dbReference>
<evidence type="ECO:0000256" key="3">
    <source>
        <dbReference type="PROSITE-ProRule" id="PRU00076"/>
    </source>
</evidence>
<keyword evidence="2 3" id="KW-1015">Disulfide bond</keyword>
<dbReference type="Gene3D" id="2.20.100.10">
    <property type="entry name" value="Thrombospondin type-1 (TSP1) repeat"/>
    <property type="match status" value="4"/>
</dbReference>
<protein>
    <submittedName>
        <fullName evidence="6">Hemicentin-1</fullName>
    </submittedName>
</protein>
<dbReference type="FunFam" id="2.20.100.10:FF:000007">
    <property type="entry name" value="Thrombospondin 1"/>
    <property type="match status" value="2"/>
</dbReference>
<accession>A0A210PS15</accession>
<dbReference type="PRINTS" id="PR01705">
    <property type="entry name" value="TSP1REPEAT"/>
</dbReference>
<sequence length="887" mass="97788">MGAGAVLILFLLQSTLTSQQSSQDLPRGPWRLAFKAVHNKPSGLYQDLFSLYEADDTLHADDLTAVKDFSKTSKPYKSLLLDDWTKKKISVQAVKISFFKDNEEKRFIVFDGSGKDKTNWMDCDNLLYSSYSDLSSANPETCEIGSYASLRFTVMQQFPLANPCNSIQGWTNIRDASASFFSCDSSWPHSTDDRPYFLYATGDTMGTFSNASEVAKADSMAIFLQVWDMVFKGVANQETFLWYIWMSEQTRNANVTDVRSLTTSSLQTYKSTVVNMWSDYNIDRVKYAMFLSGNEKAFVVFDGTNTDRKSWFTHDKILYSSYTDIQDPKAVCSIEGDGIRRWQIHKTSGPTCADDTAWMMVLDDDNRTQTCAWDYQSGFLYSQEPVAVNFEKESSFNAAKVKQANVMGVFVHGWRPVLKISAGSDLGSAISVFDLWSTNVTVNDGSEAAMSTIPGTPNFKSNIINGWNNHNIRAVKVAFLTGGVQKGYAVFDTTTADRTSWMDCKRLLYSSFTDLLTGTPSICSIQGQASEGRRFFVSGPDVDCENTTAWFVVVDKANMGSCPWETASADRPRFLFSGSQTKQPVGDLVEADTFVIYVDMAECTTNPCENGGRCEEIAGSHVCHCIDGYYGVSCTDRLGGWSNWSNWTDCTLTCGGGVLNRTRLCDNPPAQGSGTCSGNSSAIEICNAQNCPIDGQWSTWTDWSNCTAECAGGLRNRSRVCDSPSPQYGGASCPGNDTENESCNNQHCPIDGAWSGWGNWSTCSVSCMGGLQTRNRSCNDPVPQHGGENCPGDEYDTSSCNANTTCPPVDGGYGEWTAWGQCSASCEGGNYTRTRACDNPLPEWGGINCTGTFYEIDTCNENNCPSKLNLTILYPNTLRVRYVLCII</sequence>
<dbReference type="PROSITE" id="PS50092">
    <property type="entry name" value="TSP1"/>
    <property type="match status" value="4"/>
</dbReference>
<dbReference type="InterPro" id="IPR000884">
    <property type="entry name" value="TSP1_rpt"/>
</dbReference>
<dbReference type="CDD" id="cd00054">
    <property type="entry name" value="EGF_CA"/>
    <property type="match status" value="1"/>
</dbReference>
<keyword evidence="4" id="KW-0732">Signal</keyword>
<evidence type="ECO:0000256" key="4">
    <source>
        <dbReference type="SAM" id="SignalP"/>
    </source>
</evidence>
<evidence type="ECO:0000256" key="1">
    <source>
        <dbReference type="ARBA" id="ARBA00022737"/>
    </source>
</evidence>
<keyword evidence="3" id="KW-0245">EGF-like domain</keyword>
<dbReference type="PROSITE" id="PS50026">
    <property type="entry name" value="EGF_3"/>
    <property type="match status" value="1"/>
</dbReference>
<feature type="domain" description="EGF-like" evidence="5">
    <location>
        <begin position="599"/>
        <end position="635"/>
    </location>
</feature>
<evidence type="ECO:0000259" key="5">
    <source>
        <dbReference type="PROSITE" id="PS50026"/>
    </source>
</evidence>
<proteinExistence type="predicted"/>
<dbReference type="InterPro" id="IPR052065">
    <property type="entry name" value="Compl_asym_regulator"/>
</dbReference>
<organism evidence="6 7">
    <name type="scientific">Mizuhopecten yessoensis</name>
    <name type="common">Japanese scallop</name>
    <name type="synonym">Patinopecten yessoensis</name>
    <dbReference type="NCBI Taxonomy" id="6573"/>
    <lineage>
        <taxon>Eukaryota</taxon>
        <taxon>Metazoa</taxon>
        <taxon>Spiralia</taxon>
        <taxon>Lophotrochozoa</taxon>
        <taxon>Mollusca</taxon>
        <taxon>Bivalvia</taxon>
        <taxon>Autobranchia</taxon>
        <taxon>Pteriomorphia</taxon>
        <taxon>Pectinida</taxon>
        <taxon>Pectinoidea</taxon>
        <taxon>Pectinidae</taxon>
        <taxon>Mizuhopecten</taxon>
    </lineage>
</organism>
<dbReference type="SUPFAM" id="SSF57196">
    <property type="entry name" value="EGF/Laminin"/>
    <property type="match status" value="1"/>
</dbReference>
<dbReference type="InterPro" id="IPR001881">
    <property type="entry name" value="EGF-like_Ca-bd_dom"/>
</dbReference>
<reference evidence="6 7" key="1">
    <citation type="journal article" date="2017" name="Nat. Ecol. Evol.">
        <title>Scallop genome provides insights into evolution of bilaterian karyotype and development.</title>
        <authorList>
            <person name="Wang S."/>
            <person name="Zhang J."/>
            <person name="Jiao W."/>
            <person name="Li J."/>
            <person name="Xun X."/>
            <person name="Sun Y."/>
            <person name="Guo X."/>
            <person name="Huan P."/>
            <person name="Dong B."/>
            <person name="Zhang L."/>
            <person name="Hu X."/>
            <person name="Sun X."/>
            <person name="Wang J."/>
            <person name="Zhao C."/>
            <person name="Wang Y."/>
            <person name="Wang D."/>
            <person name="Huang X."/>
            <person name="Wang R."/>
            <person name="Lv J."/>
            <person name="Li Y."/>
            <person name="Zhang Z."/>
            <person name="Liu B."/>
            <person name="Lu W."/>
            <person name="Hui Y."/>
            <person name="Liang J."/>
            <person name="Zhou Z."/>
            <person name="Hou R."/>
            <person name="Li X."/>
            <person name="Liu Y."/>
            <person name="Li H."/>
            <person name="Ning X."/>
            <person name="Lin Y."/>
            <person name="Zhao L."/>
            <person name="Xing Q."/>
            <person name="Dou J."/>
            <person name="Li Y."/>
            <person name="Mao J."/>
            <person name="Guo H."/>
            <person name="Dou H."/>
            <person name="Li T."/>
            <person name="Mu C."/>
            <person name="Jiang W."/>
            <person name="Fu Q."/>
            <person name="Fu X."/>
            <person name="Miao Y."/>
            <person name="Liu J."/>
            <person name="Yu Q."/>
            <person name="Li R."/>
            <person name="Liao H."/>
            <person name="Li X."/>
            <person name="Kong Y."/>
            <person name="Jiang Z."/>
            <person name="Chourrout D."/>
            <person name="Li R."/>
            <person name="Bao Z."/>
        </authorList>
    </citation>
    <scope>NUCLEOTIDE SEQUENCE [LARGE SCALE GENOMIC DNA]</scope>
    <source>
        <strain evidence="6 7">PY_sf001</strain>
    </source>
</reference>
<gene>
    <name evidence="6" type="ORF">KP79_PYT20303</name>
</gene>
<keyword evidence="1" id="KW-0677">Repeat</keyword>
<dbReference type="FunFam" id="2.20.100.10:FF:000001">
    <property type="entry name" value="semaphorin-5A isoform X1"/>
    <property type="match status" value="2"/>
</dbReference>